<feature type="compositionally biased region" description="Basic residues" evidence="10">
    <location>
        <begin position="1490"/>
        <end position="1503"/>
    </location>
</feature>
<feature type="coiled-coil region" evidence="9">
    <location>
        <begin position="214"/>
        <end position="241"/>
    </location>
</feature>
<dbReference type="InterPro" id="IPR036864">
    <property type="entry name" value="Zn2-C6_fun-type_DNA-bd_sf"/>
</dbReference>
<feature type="region of interest" description="Disordered" evidence="10">
    <location>
        <begin position="1302"/>
        <end position="1321"/>
    </location>
</feature>
<feature type="compositionally biased region" description="Basic and acidic residues" evidence="10">
    <location>
        <begin position="871"/>
        <end position="882"/>
    </location>
</feature>
<feature type="compositionally biased region" description="Polar residues" evidence="10">
    <location>
        <begin position="1"/>
        <end position="19"/>
    </location>
</feature>
<dbReference type="Pfam" id="PF00172">
    <property type="entry name" value="Zn_clus"/>
    <property type="match status" value="1"/>
</dbReference>
<feature type="compositionally biased region" description="Low complexity" evidence="10">
    <location>
        <begin position="1455"/>
        <end position="1466"/>
    </location>
</feature>
<dbReference type="SMART" id="SM00233">
    <property type="entry name" value="PH"/>
    <property type="match status" value="1"/>
</dbReference>
<dbReference type="PANTHER" id="PTHR23176:SF129">
    <property type="entry name" value="RHO GTPASE ACTIVATING PROTEIN AT 16F, ISOFORM E-RELATED"/>
    <property type="match status" value="1"/>
</dbReference>
<dbReference type="PROSITE" id="PS00463">
    <property type="entry name" value="ZN2_CY6_FUNGAL_1"/>
    <property type="match status" value="1"/>
</dbReference>
<dbReference type="PROSITE" id="PS50003">
    <property type="entry name" value="PH_DOMAIN"/>
    <property type="match status" value="1"/>
</dbReference>
<dbReference type="PROSITE" id="PS50048">
    <property type="entry name" value="ZN2_CY6_FUNGAL_2"/>
    <property type="match status" value="1"/>
</dbReference>
<dbReference type="CDD" id="cd12148">
    <property type="entry name" value="fungal_TF_MHR"/>
    <property type="match status" value="1"/>
</dbReference>
<dbReference type="Proteomes" id="UP001174936">
    <property type="component" value="Unassembled WGS sequence"/>
</dbReference>
<dbReference type="Gene3D" id="4.10.240.10">
    <property type="entry name" value="Zn(2)-C6 fungal-type DNA-binding domain"/>
    <property type="match status" value="1"/>
</dbReference>
<dbReference type="GO" id="GO:0005096">
    <property type="term" value="F:GTPase activator activity"/>
    <property type="evidence" value="ECO:0007669"/>
    <property type="project" value="UniProtKB-KW"/>
</dbReference>
<gene>
    <name evidence="14" type="ORF">B0T16DRAFT_317228</name>
</gene>
<comment type="subcellular location">
    <subcellularLocation>
        <location evidence="1">Nucleus</location>
    </subcellularLocation>
</comment>
<feature type="region of interest" description="Disordered" evidence="10">
    <location>
        <begin position="2200"/>
        <end position="2256"/>
    </location>
</feature>
<feature type="region of interest" description="Disordered" evidence="10">
    <location>
        <begin position="1651"/>
        <end position="1701"/>
    </location>
</feature>
<feature type="compositionally biased region" description="Polar residues" evidence="10">
    <location>
        <begin position="462"/>
        <end position="474"/>
    </location>
</feature>
<feature type="compositionally biased region" description="Basic and acidic residues" evidence="10">
    <location>
        <begin position="1410"/>
        <end position="1423"/>
    </location>
</feature>
<dbReference type="GO" id="GO:0001216">
    <property type="term" value="F:DNA-binding transcription activator activity"/>
    <property type="evidence" value="ECO:0007669"/>
    <property type="project" value="UniProtKB-ARBA"/>
</dbReference>
<dbReference type="FunFam" id="2.30.29.30:FF:000452">
    <property type="entry name" value="Rho GTPase activator (Bem3)"/>
    <property type="match status" value="1"/>
</dbReference>
<dbReference type="SUPFAM" id="SSF57701">
    <property type="entry name" value="Zn2/Cys6 DNA-binding domain"/>
    <property type="match status" value="1"/>
</dbReference>
<keyword evidence="9" id="KW-0175">Coiled coil</keyword>
<feature type="domain" description="PH" evidence="11">
    <location>
        <begin position="746"/>
        <end position="863"/>
    </location>
</feature>
<dbReference type="Gene3D" id="1.10.555.10">
    <property type="entry name" value="Rho GTPase activation protein"/>
    <property type="match status" value="1"/>
</dbReference>
<feature type="compositionally biased region" description="Low complexity" evidence="10">
    <location>
        <begin position="20"/>
        <end position="35"/>
    </location>
</feature>
<keyword evidence="15" id="KW-1185">Reference proteome</keyword>
<evidence type="ECO:0000313" key="15">
    <source>
        <dbReference type="Proteomes" id="UP001174936"/>
    </source>
</evidence>
<dbReference type="PROSITE" id="PS50238">
    <property type="entry name" value="RHOGAP"/>
    <property type="match status" value="1"/>
</dbReference>
<feature type="compositionally biased region" description="Acidic residues" evidence="10">
    <location>
        <begin position="362"/>
        <end position="378"/>
    </location>
</feature>
<feature type="region of interest" description="Disordered" evidence="10">
    <location>
        <begin position="1400"/>
        <end position="1585"/>
    </location>
</feature>
<keyword evidence="2" id="KW-0343">GTPase activation</keyword>
<feature type="compositionally biased region" description="Low complexity" evidence="10">
    <location>
        <begin position="114"/>
        <end position="123"/>
    </location>
</feature>
<dbReference type="GO" id="GO:0005634">
    <property type="term" value="C:nucleus"/>
    <property type="evidence" value="ECO:0007669"/>
    <property type="project" value="UniProtKB-SubCell"/>
</dbReference>
<accession>A0AA39YQF4</accession>
<dbReference type="InterPro" id="IPR011993">
    <property type="entry name" value="PH-like_dom_sf"/>
</dbReference>
<feature type="compositionally biased region" description="Pro residues" evidence="10">
    <location>
        <begin position="332"/>
        <end position="347"/>
    </location>
</feature>
<evidence type="ECO:0000256" key="8">
    <source>
        <dbReference type="ARBA" id="ARBA00023242"/>
    </source>
</evidence>
<evidence type="ECO:0000256" key="9">
    <source>
        <dbReference type="SAM" id="Coils"/>
    </source>
</evidence>
<feature type="region of interest" description="Disordered" evidence="10">
    <location>
        <begin position="243"/>
        <end position="523"/>
    </location>
</feature>
<keyword evidence="4" id="KW-0862">Zinc</keyword>
<feature type="domain" description="Rho-GAP" evidence="13">
    <location>
        <begin position="1030"/>
        <end position="1232"/>
    </location>
</feature>
<feature type="compositionally biased region" description="Low complexity" evidence="10">
    <location>
        <begin position="477"/>
        <end position="489"/>
    </location>
</feature>
<evidence type="ECO:0000256" key="6">
    <source>
        <dbReference type="ARBA" id="ARBA00023125"/>
    </source>
</evidence>
<dbReference type="InterPro" id="IPR050729">
    <property type="entry name" value="Rho-GAP"/>
</dbReference>
<dbReference type="Pfam" id="PF00169">
    <property type="entry name" value="PH"/>
    <property type="match status" value="1"/>
</dbReference>
<proteinExistence type="predicted"/>
<feature type="compositionally biased region" description="Pro residues" evidence="10">
    <location>
        <begin position="513"/>
        <end position="523"/>
    </location>
</feature>
<dbReference type="EMBL" id="JAULSV010000001">
    <property type="protein sequence ID" value="KAK0656716.1"/>
    <property type="molecule type" value="Genomic_DNA"/>
</dbReference>
<evidence type="ECO:0000256" key="4">
    <source>
        <dbReference type="ARBA" id="ARBA00022833"/>
    </source>
</evidence>
<evidence type="ECO:0000313" key="14">
    <source>
        <dbReference type="EMBL" id="KAK0656716.1"/>
    </source>
</evidence>
<dbReference type="Pfam" id="PF00620">
    <property type="entry name" value="RhoGAP"/>
    <property type="match status" value="1"/>
</dbReference>
<dbReference type="InterPro" id="IPR000198">
    <property type="entry name" value="RhoGAP_dom"/>
</dbReference>
<dbReference type="CDD" id="cd06093">
    <property type="entry name" value="PX_domain"/>
    <property type="match status" value="1"/>
</dbReference>
<dbReference type="CDD" id="cd13277">
    <property type="entry name" value="PH_Bem3"/>
    <property type="match status" value="1"/>
</dbReference>
<evidence type="ECO:0000256" key="1">
    <source>
        <dbReference type="ARBA" id="ARBA00004123"/>
    </source>
</evidence>
<feature type="compositionally biased region" description="Low complexity" evidence="10">
    <location>
        <begin position="1545"/>
        <end position="1562"/>
    </location>
</feature>
<comment type="caution">
    <text evidence="14">The sequence shown here is derived from an EMBL/GenBank/DDBJ whole genome shotgun (WGS) entry which is preliminary data.</text>
</comment>
<dbReference type="Gene3D" id="2.30.29.30">
    <property type="entry name" value="Pleckstrin-homology domain (PH domain)/Phosphotyrosine-binding domain (PTB)"/>
    <property type="match status" value="1"/>
</dbReference>
<evidence type="ECO:0000256" key="5">
    <source>
        <dbReference type="ARBA" id="ARBA00023015"/>
    </source>
</evidence>
<feature type="compositionally biased region" description="Low complexity" evidence="10">
    <location>
        <begin position="557"/>
        <end position="566"/>
    </location>
</feature>
<feature type="compositionally biased region" description="Basic and acidic residues" evidence="10">
    <location>
        <begin position="259"/>
        <end position="290"/>
    </location>
</feature>
<dbReference type="SMART" id="SM00324">
    <property type="entry name" value="RhoGAP"/>
    <property type="match status" value="1"/>
</dbReference>
<feature type="compositionally biased region" description="Basic and acidic residues" evidence="10">
    <location>
        <begin position="379"/>
        <end position="412"/>
    </location>
</feature>
<dbReference type="PANTHER" id="PTHR23176">
    <property type="entry name" value="RHO/RAC/CDC GTPASE-ACTIVATING PROTEIN"/>
    <property type="match status" value="1"/>
</dbReference>
<dbReference type="InterPro" id="IPR001138">
    <property type="entry name" value="Zn2Cys6_DnaBD"/>
</dbReference>
<feature type="region of interest" description="Disordered" evidence="10">
    <location>
        <begin position="796"/>
        <end position="817"/>
    </location>
</feature>
<keyword evidence="5" id="KW-0805">Transcription regulation</keyword>
<dbReference type="SUPFAM" id="SSF48350">
    <property type="entry name" value="GTPase activation domain, GAP"/>
    <property type="match status" value="1"/>
</dbReference>
<feature type="region of interest" description="Disordered" evidence="10">
    <location>
        <begin position="869"/>
        <end position="911"/>
    </location>
</feature>
<dbReference type="SMART" id="SM00066">
    <property type="entry name" value="GAL4"/>
    <property type="match status" value="1"/>
</dbReference>
<feature type="compositionally biased region" description="Low complexity" evidence="10">
    <location>
        <begin position="142"/>
        <end position="155"/>
    </location>
</feature>
<keyword evidence="3" id="KW-0479">Metal-binding</keyword>
<evidence type="ECO:0008006" key="16">
    <source>
        <dbReference type="Google" id="ProtNLM"/>
    </source>
</evidence>
<evidence type="ECO:0000256" key="3">
    <source>
        <dbReference type="ARBA" id="ARBA00022723"/>
    </source>
</evidence>
<dbReference type="GO" id="GO:0000981">
    <property type="term" value="F:DNA-binding transcription factor activity, RNA polymerase II-specific"/>
    <property type="evidence" value="ECO:0007669"/>
    <property type="project" value="InterPro"/>
</dbReference>
<feature type="region of interest" description="Disordered" evidence="10">
    <location>
        <begin position="1"/>
        <end position="169"/>
    </location>
</feature>
<dbReference type="FunFam" id="4.10.240.10:FF:000003">
    <property type="entry name" value="C6 transcription factor (Leu3)"/>
    <property type="match status" value="1"/>
</dbReference>
<dbReference type="GO" id="GO:0003677">
    <property type="term" value="F:DNA binding"/>
    <property type="evidence" value="ECO:0007669"/>
    <property type="project" value="UniProtKB-KW"/>
</dbReference>
<feature type="region of interest" description="Disordered" evidence="10">
    <location>
        <begin position="1227"/>
        <end position="1270"/>
    </location>
</feature>
<dbReference type="SUPFAM" id="SSF50729">
    <property type="entry name" value="PH domain-like"/>
    <property type="match status" value="1"/>
</dbReference>
<evidence type="ECO:0000256" key="2">
    <source>
        <dbReference type="ARBA" id="ARBA00022468"/>
    </source>
</evidence>
<reference evidence="14" key="1">
    <citation type="submission" date="2023-06" db="EMBL/GenBank/DDBJ databases">
        <title>Genome-scale phylogeny and comparative genomics of the fungal order Sordariales.</title>
        <authorList>
            <consortium name="Lawrence Berkeley National Laboratory"/>
            <person name="Hensen N."/>
            <person name="Bonometti L."/>
            <person name="Westerberg I."/>
            <person name="Brannstrom I.O."/>
            <person name="Guillou S."/>
            <person name="Cros-Aarteil S."/>
            <person name="Calhoun S."/>
            <person name="Haridas S."/>
            <person name="Kuo A."/>
            <person name="Mondo S."/>
            <person name="Pangilinan J."/>
            <person name="Riley R."/>
            <person name="Labutti K."/>
            <person name="Andreopoulos B."/>
            <person name="Lipzen A."/>
            <person name="Chen C."/>
            <person name="Yanf M."/>
            <person name="Daum C."/>
            <person name="Ng V."/>
            <person name="Clum A."/>
            <person name="Steindorff A."/>
            <person name="Ohm R."/>
            <person name="Martin F."/>
            <person name="Silar P."/>
            <person name="Natvig D."/>
            <person name="Lalanne C."/>
            <person name="Gautier V."/>
            <person name="Ament-Velasquez S.L."/>
            <person name="Kruys A."/>
            <person name="Hutchinson M.I."/>
            <person name="Powell A.J."/>
            <person name="Barry K."/>
            <person name="Miller A.N."/>
            <person name="Grigoriev I.V."/>
            <person name="Debuchy R."/>
            <person name="Gladieux P."/>
            <person name="Thoren M.H."/>
            <person name="Johannesson H."/>
        </authorList>
    </citation>
    <scope>NUCLEOTIDE SEQUENCE</scope>
    <source>
        <strain evidence="14">SMH2532-1</strain>
    </source>
</reference>
<feature type="region of interest" description="Disordered" evidence="10">
    <location>
        <begin position="986"/>
        <end position="1019"/>
    </location>
</feature>
<feature type="region of interest" description="Disordered" evidence="10">
    <location>
        <begin position="2140"/>
        <end position="2184"/>
    </location>
</feature>
<keyword evidence="7" id="KW-0804">Transcription</keyword>
<dbReference type="GO" id="GO:0005938">
    <property type="term" value="C:cell cortex"/>
    <property type="evidence" value="ECO:0007669"/>
    <property type="project" value="UniProtKB-ARBA"/>
</dbReference>
<evidence type="ECO:0000259" key="11">
    <source>
        <dbReference type="PROSITE" id="PS50003"/>
    </source>
</evidence>
<feature type="region of interest" description="Disordered" evidence="10">
    <location>
        <begin position="551"/>
        <end position="574"/>
    </location>
</feature>
<feature type="compositionally biased region" description="Polar residues" evidence="10">
    <location>
        <begin position="1233"/>
        <end position="1249"/>
    </location>
</feature>
<feature type="domain" description="Zn(2)-C6 fungal-type" evidence="12">
    <location>
        <begin position="1586"/>
        <end position="1620"/>
    </location>
</feature>
<dbReference type="InterPro" id="IPR001849">
    <property type="entry name" value="PH_domain"/>
</dbReference>
<sequence length="2374" mass="256079">MDSTFQDSPTIGRTQILGYSSNSPLESPSSSTSSRSVRKPAPSPLHSSTGASPPTTSSGPTSSAAAGYLSAVPRIVTTSAPDDRSTQASEKTYYNSESSGATTPEERSPGCPPGGSSTGPLTTMAGASGVRAELAKGAPRNSSMDSAISAISSRSNGPNKASPETAAGPTDIANLIKTAGSPEAVIQYLLKEKQSQSQQNAQLWRLVDKQRAMILGLNKDLERALKDKEKYRKKLKEVIDEGDGPVIPILDPSHAMPKPSEHALDQFDPDVQEREADAARKQADDAKDLRVNPGIPPSRSFAQQPPRMPPPQVPVANLPARLSSLEDGIAQFPPPPAPPPRKPPPAPLHLKNFQQQSPTIPVDEDLETDTDYDDILEVEEIRPDERRGRRRTREEDDRDREIIALKEAEIRSQSRKSKSSSKGTPKEDIPPTPKVGEIPASPRLIQIGKPQREAASLAGVLSGTSNQNLESRSITMPLLSPGLPSSPRPMGFKSPVNSPPLSPLGVTSFPGAPLSPRPPRAPIPLPPNTPLQTPPAGEPLVLQTPKPLNIIKKGSDSIESSSSPTKSAHDSPAAGRTRIFKGLVTEEYPDLLLPPNALPSVDVRVASSRMKPSRASLLSLTQLEEDPVFTLAILSRVDGGELWRVEKDSLSLAKLDQRLKQCPAFTAKTPDRSLFSGHAPAKLDARRVALNSYLDELLNTPLDTNTALELCKYLSTNTLPPNADETGSSTAETNKESSQKIGPDGRPFRSGYLTKRGKNFGGWKARFFVLDGPHLKYYETPGGAHLGTIKLPKAQIGKQSQNGNEGSPARGSGTDDVDNQYRHAFLILEPKKKDPNSVTKHVLCAESDQERDMWVDALLRWIDYRDPDEEEQHKSDQAHDRQGSNASERVNGKKKGQARGGQQQRQGGSEDNLIGVSYEATRQGDLPHGAPPPSAGLTMSSQGSFAISAPRDPQVISNSEAWGTKLGMGLAPPNQDEKKARKRSFFGFGPKTRSSSDGNDSLFGGDGGAGANGQGGNQQANGPVRQVFGASLAEAVRYCSPVDVRVALPAVVYRCIQYLESKNAIYEEGIFRLSGSNLVIKQLKERFNNEGDINLITDPQYHDIHAVASLLKMYLRELPNTILTSDLRMEFIAVTEMTNVKEKIAALSELVERLPQANGTLLKYLISFLIRIINHADSNKMTVRNVGIVFSPTLNIPAPVFAMFLQNYEPIFGIDPTEYELPILEADGHERNPSQGPSERPSFQEQRPSFQERRPSDGRPSTSHSDSPHRQRLMEAVMEGQASRSSPTPPPMSMQQMATMNAATMHSRSTPTPPPQRQTTYDPQFLSQQNIQTGSYVSRPAYESGFVVPPGFDPTQLHTPTGFKTNPGYDQPIYGNSGLAPAPYEQPYIKSRRESAMFMGNLTQQGSKSRLREERPLDARLRDPTGVGLRPGPPATPTQGPKPLSTTQLPSHPIQAQAQVHAQSQQGTPNAYQQHQQQQQHALPSYAHAQHQHQHPAHSHVHSHALAQTPSPPYTHASHGSHGSSSYTPQNTLTPIGTGAGNGSGQQQQQQQQQQYQQHQRGGSSGPVTPEGGTSGDPNDPKKQRACESCRGLKVRCEPDAANPEGPCKRCAKAGRACVVTQPTRKRQKKTDNRVAELEKKIDALTASLHATRTGGGGASGAPPHPMSSPEVGSASIPGAGTAGTGRGGAEGSSVGGLGRGDGHVAGGAGLGVAGQGDGEGALYRRYTDQMAPHLPAVVFPASMTAAELRETKPILFHAVMAAASSEWPLIQKALTKELMQVFADKVIVIGQKSLELVQALHVAVIWYWPPEHFEELKFYQLVHVSAIMAIDIGLGRRKQAKGGFRKHIPQNMGDHPLKKNAPPDPTTLEARRTWLACYFLATNTSMALHRPNLIRWTPFMAECVEVLKSSPEAAPSDSYLCHLIFTHKLAEEVGVLLSMDDPASMPSISDQRTQYALKGFERELEGYKNQLPPGALKPSLQMSFHVLNLYMHEIATHSDFSEDFKAMPPTADPFRETFSSGGPLTPAHIDGISSCLTAIDGIFDTFVSLDPLSIRCLPVYNFVRVAYAVVVLIKMYFAAASTKSELGKVINKDNMKVELHLEKLLGVFRATAADNKSRPATKFMLVLIMLRSWFHKQKQSQPGAAGSNSDNSKASSAPDNAPTPYQMDKNVAPPPRPPEYSTANTPLQLLSEVATNENAATPRTTNPDLLPPISSGAGQWFNNPATAPGAGRPPPPQQYMYDPEGAPVSAGTDSGPPPTTNLVSAGIGAMNPAASEHVSGFVAPWLNNAFAADFDYATLGDDFAQAMDWSLEELADGNLGSGMENGMRYFMSEPPWFQQMQNMGMGMGMVDGMGGQGGPVPGGQGGGGGMFPY</sequence>
<feature type="compositionally biased region" description="Low complexity" evidence="10">
    <location>
        <begin position="47"/>
        <end position="67"/>
    </location>
</feature>
<feature type="compositionally biased region" description="Gly residues" evidence="10">
    <location>
        <begin position="1004"/>
        <end position="1016"/>
    </location>
</feature>
<dbReference type="InterPro" id="IPR008936">
    <property type="entry name" value="Rho_GTPase_activation_prot"/>
</dbReference>
<evidence type="ECO:0000256" key="7">
    <source>
        <dbReference type="ARBA" id="ARBA00023163"/>
    </source>
</evidence>
<dbReference type="GO" id="GO:0008270">
    <property type="term" value="F:zinc ion binding"/>
    <property type="evidence" value="ECO:0007669"/>
    <property type="project" value="InterPro"/>
</dbReference>
<protein>
    <recommendedName>
        <fullName evidence="16">RhoGAP-domain-containing protein</fullName>
    </recommendedName>
</protein>
<keyword evidence="8" id="KW-0539">Nucleus</keyword>
<evidence type="ECO:0000256" key="10">
    <source>
        <dbReference type="SAM" id="MobiDB-lite"/>
    </source>
</evidence>
<organism evidence="14 15">
    <name type="scientific">Cercophora newfieldiana</name>
    <dbReference type="NCBI Taxonomy" id="92897"/>
    <lineage>
        <taxon>Eukaryota</taxon>
        <taxon>Fungi</taxon>
        <taxon>Dikarya</taxon>
        <taxon>Ascomycota</taxon>
        <taxon>Pezizomycotina</taxon>
        <taxon>Sordariomycetes</taxon>
        <taxon>Sordariomycetidae</taxon>
        <taxon>Sordariales</taxon>
        <taxon>Lasiosphaeriaceae</taxon>
        <taxon>Cercophora</taxon>
    </lineage>
</organism>
<feature type="compositionally biased region" description="Polar residues" evidence="10">
    <location>
        <begin position="2140"/>
        <end position="2159"/>
    </location>
</feature>
<feature type="compositionally biased region" description="Polar residues" evidence="10">
    <location>
        <begin position="76"/>
        <end position="102"/>
    </location>
</feature>
<evidence type="ECO:0000259" key="13">
    <source>
        <dbReference type="PROSITE" id="PS50238"/>
    </source>
</evidence>
<dbReference type="CDD" id="cd00067">
    <property type="entry name" value="GAL4"/>
    <property type="match status" value="1"/>
</dbReference>
<feature type="region of interest" description="Disordered" evidence="10">
    <location>
        <begin position="719"/>
        <end position="749"/>
    </location>
</feature>
<evidence type="ECO:0000259" key="12">
    <source>
        <dbReference type="PROSITE" id="PS50048"/>
    </source>
</evidence>
<feature type="compositionally biased region" description="Polar residues" evidence="10">
    <location>
        <begin position="719"/>
        <end position="732"/>
    </location>
</feature>
<feature type="compositionally biased region" description="Gly residues" evidence="10">
    <location>
        <begin position="1681"/>
        <end position="1701"/>
    </location>
</feature>
<dbReference type="GO" id="GO:0007165">
    <property type="term" value="P:signal transduction"/>
    <property type="evidence" value="ECO:0007669"/>
    <property type="project" value="InterPro"/>
</dbReference>
<keyword evidence="6" id="KW-0238">DNA-binding</keyword>
<name>A0AA39YQF4_9PEZI</name>